<dbReference type="RefSeq" id="WP_024350518.1">
    <property type="nucleotide sequence ID" value="NZ_BBWN01000016.1"/>
</dbReference>
<organism evidence="19">
    <name type="scientific">Aurantimonas coralicida</name>
    <dbReference type="NCBI Taxonomy" id="182270"/>
    <lineage>
        <taxon>Bacteria</taxon>
        <taxon>Pseudomonadati</taxon>
        <taxon>Pseudomonadota</taxon>
        <taxon>Alphaproteobacteria</taxon>
        <taxon>Hyphomicrobiales</taxon>
        <taxon>Aurantimonadaceae</taxon>
        <taxon>Aurantimonas</taxon>
    </lineage>
</organism>
<evidence type="ECO:0000256" key="11">
    <source>
        <dbReference type="ARBA" id="ARBA00023098"/>
    </source>
</evidence>
<reference evidence="19" key="1">
    <citation type="journal article" date="2015" name="Proc. Natl. Acad. Sci. U.S.A.">
        <title>Bacterial clade with the ribosomal RNA operon on a small plasmid rather than the chromosome.</title>
        <authorList>
            <person name="Anda M."/>
            <person name="Ohtsubo Y."/>
            <person name="Okubo T."/>
            <person name="Sugawara M."/>
            <person name="Nagata Y."/>
            <person name="Tsuda M."/>
            <person name="Minamisawa K."/>
            <person name="Mitsui H."/>
        </authorList>
    </citation>
    <scope>NUCLEOTIDE SEQUENCE</scope>
    <source>
        <strain evidence="19">DSM 14790</strain>
    </source>
</reference>
<evidence type="ECO:0000256" key="18">
    <source>
        <dbReference type="SAM" id="Phobius"/>
    </source>
</evidence>
<feature type="transmembrane region" description="Helical" evidence="18">
    <location>
        <begin position="167"/>
        <end position="184"/>
    </location>
</feature>
<keyword evidence="11" id="KW-0443">Lipid metabolism</keyword>
<evidence type="ECO:0000256" key="15">
    <source>
        <dbReference type="ARBA" id="ARBA00048586"/>
    </source>
</evidence>
<keyword evidence="7" id="KW-0444">Lipid biosynthesis</keyword>
<evidence type="ECO:0000256" key="7">
    <source>
        <dbReference type="ARBA" id="ARBA00022516"/>
    </source>
</evidence>
<evidence type="ECO:0000256" key="17">
    <source>
        <dbReference type="RuleBase" id="RU003750"/>
    </source>
</evidence>
<keyword evidence="14" id="KW-1208">Phospholipid metabolism</keyword>
<comment type="catalytic activity">
    <reaction evidence="15">
        <text>a CDP-1,2-diacyl-sn-glycerol + sn-glycerol 3-phosphate = a 1,2-diacyl-sn-glycero-3-phospho-(1'-sn-glycero-3'-phosphate) + CMP + H(+)</text>
        <dbReference type="Rhea" id="RHEA:12593"/>
        <dbReference type="ChEBI" id="CHEBI:15378"/>
        <dbReference type="ChEBI" id="CHEBI:57597"/>
        <dbReference type="ChEBI" id="CHEBI:58332"/>
        <dbReference type="ChEBI" id="CHEBI:60110"/>
        <dbReference type="ChEBI" id="CHEBI:60377"/>
        <dbReference type="EC" id="2.7.8.5"/>
    </reaction>
</comment>
<evidence type="ECO:0000256" key="1">
    <source>
        <dbReference type="ARBA" id="ARBA00004141"/>
    </source>
</evidence>
<evidence type="ECO:0000256" key="12">
    <source>
        <dbReference type="ARBA" id="ARBA00023136"/>
    </source>
</evidence>
<evidence type="ECO:0000256" key="9">
    <source>
        <dbReference type="ARBA" id="ARBA00022692"/>
    </source>
</evidence>
<evidence type="ECO:0000256" key="8">
    <source>
        <dbReference type="ARBA" id="ARBA00022679"/>
    </source>
</evidence>
<proteinExistence type="inferred from homology"/>
<dbReference type="PANTHER" id="PTHR14269">
    <property type="entry name" value="CDP-DIACYLGLYCEROL--GLYCEROL-3-PHOSPHATE 3-PHOSPHATIDYLTRANSFERASE-RELATED"/>
    <property type="match status" value="1"/>
</dbReference>
<keyword evidence="8 17" id="KW-0808">Transferase</keyword>
<dbReference type="Gene3D" id="1.20.120.1760">
    <property type="match status" value="1"/>
</dbReference>
<evidence type="ECO:0000256" key="5">
    <source>
        <dbReference type="ARBA" id="ARBA00013170"/>
    </source>
</evidence>
<dbReference type="PANTHER" id="PTHR14269:SF62">
    <property type="entry name" value="CDP-DIACYLGLYCEROL--GLYCEROL-3-PHOSPHATE 3-PHOSPHATIDYLTRANSFERASE 1, CHLOROPLASTIC"/>
    <property type="match status" value="1"/>
</dbReference>
<evidence type="ECO:0000256" key="16">
    <source>
        <dbReference type="NCBIfam" id="TIGR00560"/>
    </source>
</evidence>
<dbReference type="GO" id="GO:0016020">
    <property type="term" value="C:membrane"/>
    <property type="evidence" value="ECO:0007669"/>
    <property type="project" value="UniProtKB-SubCell"/>
</dbReference>
<dbReference type="EMBL" id="LC066374">
    <property type="protein sequence ID" value="BAT26922.1"/>
    <property type="molecule type" value="Genomic_DNA"/>
</dbReference>
<dbReference type="InterPro" id="IPR048254">
    <property type="entry name" value="CDP_ALCOHOL_P_TRANSF_CS"/>
</dbReference>
<comment type="subcellular location">
    <subcellularLocation>
        <location evidence="1">Membrane</location>
        <topology evidence="1">Multi-pass membrane protein</topology>
    </subcellularLocation>
</comment>
<keyword evidence="12 18" id="KW-0472">Membrane</keyword>
<dbReference type="PIRSF" id="PIRSF000847">
    <property type="entry name" value="Phos_ph_gly_syn"/>
    <property type="match status" value="1"/>
</dbReference>
<feature type="transmembrane region" description="Helical" evidence="18">
    <location>
        <begin position="12"/>
        <end position="29"/>
    </location>
</feature>
<comment type="pathway">
    <text evidence="3">Lipid metabolism.</text>
</comment>
<dbReference type="InterPro" id="IPR000462">
    <property type="entry name" value="CDP-OH_P_trans"/>
</dbReference>
<sequence length="193" mass="21133">MASRAYSLPNLLTYARIVCVPLVVLCFFLEGTLRSPDYARWSALFIFLAASVTDFLDGYLARAWQQTSTIGRMLDPIADKLLVAAALLLLAADGTIAGWSLWAAIVILCREILVSGLREYLAELKVSVPVTQLAKWKTTIQMVAIGFLLAGPAADDIYPLATETGIVLLWISAIVTLYTGYDYFRAGLKHIAD</sequence>
<evidence type="ECO:0000256" key="14">
    <source>
        <dbReference type="ARBA" id="ARBA00023264"/>
    </source>
</evidence>
<dbReference type="AlphaFoldDB" id="A0A0P0YZA4"/>
<comment type="pathway">
    <text evidence="2">Phospholipid metabolism; phosphatidylglycerol biosynthesis; phosphatidylglycerol from CDP-diacylglycerol: step 1/2.</text>
</comment>
<dbReference type="GO" id="GO:0046474">
    <property type="term" value="P:glycerophospholipid biosynthetic process"/>
    <property type="evidence" value="ECO:0007669"/>
    <property type="project" value="TreeGrafter"/>
</dbReference>
<feature type="transmembrane region" description="Helical" evidence="18">
    <location>
        <begin position="41"/>
        <end position="61"/>
    </location>
</feature>
<evidence type="ECO:0000313" key="19">
    <source>
        <dbReference type="EMBL" id="BAT26922.1"/>
    </source>
</evidence>
<dbReference type="NCBIfam" id="TIGR00560">
    <property type="entry name" value="pgsA"/>
    <property type="match status" value="1"/>
</dbReference>
<dbReference type="InterPro" id="IPR043130">
    <property type="entry name" value="CDP-OH_PTrfase_TM_dom"/>
</dbReference>
<name>A0A0P0YZA4_9HYPH</name>
<evidence type="ECO:0000256" key="4">
    <source>
        <dbReference type="ARBA" id="ARBA00010441"/>
    </source>
</evidence>
<keyword evidence="9 18" id="KW-0812">Transmembrane</keyword>
<protein>
    <recommendedName>
        <fullName evidence="6 16">CDP-diacylglycerol--glycerol-3-phosphate 3-phosphatidyltransferase</fullName>
        <ecNumber evidence="5 16">2.7.8.5</ecNumber>
    </recommendedName>
</protein>
<keyword evidence="13" id="KW-0594">Phospholipid biosynthesis</keyword>
<dbReference type="PROSITE" id="PS00379">
    <property type="entry name" value="CDP_ALCOHOL_P_TRANSF"/>
    <property type="match status" value="1"/>
</dbReference>
<evidence type="ECO:0000256" key="6">
    <source>
        <dbReference type="ARBA" id="ARBA00014944"/>
    </source>
</evidence>
<feature type="transmembrane region" description="Helical" evidence="18">
    <location>
        <begin position="81"/>
        <end position="108"/>
    </location>
</feature>
<dbReference type="InterPro" id="IPR004570">
    <property type="entry name" value="Phosphatidylglycerol_P_synth"/>
</dbReference>
<evidence type="ECO:0000256" key="10">
    <source>
        <dbReference type="ARBA" id="ARBA00022989"/>
    </source>
</evidence>
<dbReference type="GO" id="GO:0008444">
    <property type="term" value="F:CDP-diacylglycerol-glycerol-3-phosphate 3-phosphatidyltransferase activity"/>
    <property type="evidence" value="ECO:0007669"/>
    <property type="project" value="UniProtKB-UniRule"/>
</dbReference>
<keyword evidence="10 18" id="KW-1133">Transmembrane helix</keyword>
<evidence type="ECO:0000256" key="2">
    <source>
        <dbReference type="ARBA" id="ARBA00005042"/>
    </source>
</evidence>
<accession>A0A0P0YZA4</accession>
<dbReference type="Pfam" id="PF01066">
    <property type="entry name" value="CDP-OH_P_transf"/>
    <property type="match status" value="1"/>
</dbReference>
<dbReference type="InterPro" id="IPR050324">
    <property type="entry name" value="CDP-alcohol_PTase-I"/>
</dbReference>
<comment type="similarity">
    <text evidence="4 17">Belongs to the CDP-alcohol phosphatidyltransferase class-I family.</text>
</comment>
<evidence type="ECO:0000256" key="3">
    <source>
        <dbReference type="ARBA" id="ARBA00005189"/>
    </source>
</evidence>
<dbReference type="EC" id="2.7.8.5" evidence="5 16"/>
<evidence type="ECO:0000256" key="13">
    <source>
        <dbReference type="ARBA" id="ARBA00023209"/>
    </source>
</evidence>